<reference evidence="1 2" key="1">
    <citation type="journal article" date="2023" name="G3 (Bethesda)">
        <title>A haplotype-resolved chromosome-scale genome for Quercus rubra L. provides insights into the genetics of adaptive traits for red oak species.</title>
        <authorList>
            <person name="Kapoor B."/>
            <person name="Jenkins J."/>
            <person name="Schmutz J."/>
            <person name="Zhebentyayeva T."/>
            <person name="Kuelheim C."/>
            <person name="Coggeshall M."/>
            <person name="Heim C."/>
            <person name="Lasky J.R."/>
            <person name="Leites L."/>
            <person name="Islam-Faridi N."/>
            <person name="Romero-Severson J."/>
            <person name="DeLeo V.L."/>
            <person name="Lucas S.M."/>
            <person name="Lazic D."/>
            <person name="Gailing O."/>
            <person name="Carlson J."/>
            <person name="Staton M."/>
        </authorList>
    </citation>
    <scope>NUCLEOTIDE SEQUENCE [LARGE SCALE GENOMIC DNA]</scope>
    <source>
        <strain evidence="1">Pseudo-F2</strain>
    </source>
</reference>
<dbReference type="AlphaFoldDB" id="A0AAN7J2E2"/>
<protein>
    <submittedName>
        <fullName evidence="1">Uncharacterized protein</fullName>
    </submittedName>
</protein>
<proteinExistence type="predicted"/>
<dbReference type="Gene3D" id="3.20.20.100">
    <property type="entry name" value="NADP-dependent oxidoreductase domain"/>
    <property type="match status" value="1"/>
</dbReference>
<dbReference type="InterPro" id="IPR036812">
    <property type="entry name" value="NAD(P)_OxRdtase_dom_sf"/>
</dbReference>
<dbReference type="Proteomes" id="UP001324115">
    <property type="component" value="Unassembled WGS sequence"/>
</dbReference>
<comment type="caution">
    <text evidence="1">The sequence shown here is derived from an EMBL/GenBank/DDBJ whole genome shotgun (WGS) entry which is preliminary data.</text>
</comment>
<gene>
    <name evidence="1" type="ORF">RGQ29_011780</name>
</gene>
<evidence type="ECO:0000313" key="2">
    <source>
        <dbReference type="Proteomes" id="UP001324115"/>
    </source>
</evidence>
<accession>A0AAN7J2E2</accession>
<name>A0AAN7J2E2_QUERU</name>
<organism evidence="1 2">
    <name type="scientific">Quercus rubra</name>
    <name type="common">Northern red oak</name>
    <name type="synonym">Quercus borealis</name>
    <dbReference type="NCBI Taxonomy" id="3512"/>
    <lineage>
        <taxon>Eukaryota</taxon>
        <taxon>Viridiplantae</taxon>
        <taxon>Streptophyta</taxon>
        <taxon>Embryophyta</taxon>
        <taxon>Tracheophyta</taxon>
        <taxon>Spermatophyta</taxon>
        <taxon>Magnoliopsida</taxon>
        <taxon>eudicotyledons</taxon>
        <taxon>Gunneridae</taxon>
        <taxon>Pentapetalae</taxon>
        <taxon>rosids</taxon>
        <taxon>fabids</taxon>
        <taxon>Fagales</taxon>
        <taxon>Fagaceae</taxon>
        <taxon>Quercus</taxon>
    </lineage>
</organism>
<keyword evidence="2" id="KW-1185">Reference proteome</keyword>
<sequence length="62" mass="6720">MANPISFFQLNTDAKIPSVTLGTWQSNPGLVGEAVATAIKFHSKHKLSALCKCGKCIMWRDG</sequence>
<evidence type="ECO:0000313" key="1">
    <source>
        <dbReference type="EMBL" id="KAK4602933.1"/>
    </source>
</evidence>
<dbReference type="EMBL" id="JAXUIC010000002">
    <property type="protein sequence ID" value="KAK4602933.1"/>
    <property type="molecule type" value="Genomic_DNA"/>
</dbReference>